<dbReference type="InterPro" id="IPR036890">
    <property type="entry name" value="HATPase_C_sf"/>
</dbReference>
<evidence type="ECO:0000259" key="5">
    <source>
        <dbReference type="PROSITE" id="PS50109"/>
    </source>
</evidence>
<proteinExistence type="predicted"/>
<dbReference type="InterPro" id="IPR011006">
    <property type="entry name" value="CheY-like_superfamily"/>
</dbReference>
<dbReference type="eggNOG" id="COG0784">
    <property type="taxonomic scope" value="Bacteria"/>
</dbReference>
<dbReference type="EC" id="2.7.13.3" evidence="2"/>
<dbReference type="InterPro" id="IPR004358">
    <property type="entry name" value="Sig_transdc_His_kin-like_C"/>
</dbReference>
<dbReference type="GO" id="GO:0000155">
    <property type="term" value="F:phosphorelay sensor kinase activity"/>
    <property type="evidence" value="ECO:0007669"/>
    <property type="project" value="InterPro"/>
</dbReference>
<dbReference type="CDD" id="cd00082">
    <property type="entry name" value="HisKA"/>
    <property type="match status" value="1"/>
</dbReference>
<dbReference type="InterPro" id="IPR003594">
    <property type="entry name" value="HATPase_dom"/>
</dbReference>
<gene>
    <name evidence="7" type="ordered locus">Acid_2890</name>
</gene>
<dbReference type="SMART" id="SM00388">
    <property type="entry name" value="HisKA"/>
    <property type="match status" value="1"/>
</dbReference>
<organism evidence="7">
    <name type="scientific">Solibacter usitatus (strain Ellin6076)</name>
    <dbReference type="NCBI Taxonomy" id="234267"/>
    <lineage>
        <taxon>Bacteria</taxon>
        <taxon>Pseudomonadati</taxon>
        <taxon>Acidobacteriota</taxon>
        <taxon>Terriglobia</taxon>
        <taxon>Bryobacterales</taxon>
        <taxon>Solibacteraceae</taxon>
        <taxon>Candidatus Solibacter</taxon>
    </lineage>
</organism>
<dbReference type="InterPro" id="IPR001789">
    <property type="entry name" value="Sig_transdc_resp-reg_receiver"/>
</dbReference>
<dbReference type="SUPFAM" id="SSF52172">
    <property type="entry name" value="CheY-like"/>
    <property type="match status" value="1"/>
</dbReference>
<dbReference type="PANTHER" id="PTHR43065:SF42">
    <property type="entry name" value="TWO-COMPONENT SENSOR PPRA"/>
    <property type="match status" value="1"/>
</dbReference>
<dbReference type="eggNOG" id="COG4191">
    <property type="taxonomic scope" value="Bacteria"/>
</dbReference>
<keyword evidence="7" id="KW-0808">Transferase</keyword>
<evidence type="ECO:0000256" key="2">
    <source>
        <dbReference type="ARBA" id="ARBA00012438"/>
    </source>
</evidence>
<dbReference type="FunCoup" id="Q023H0">
    <property type="interactions" value="321"/>
</dbReference>
<dbReference type="SMART" id="SM00448">
    <property type="entry name" value="REC"/>
    <property type="match status" value="1"/>
</dbReference>
<reference evidence="7" key="1">
    <citation type="submission" date="2006-10" db="EMBL/GenBank/DDBJ databases">
        <title>Complete sequence of Solibacter usitatus Ellin6076.</title>
        <authorList>
            <consortium name="US DOE Joint Genome Institute"/>
            <person name="Copeland A."/>
            <person name="Lucas S."/>
            <person name="Lapidus A."/>
            <person name="Barry K."/>
            <person name="Detter J.C."/>
            <person name="Glavina del Rio T."/>
            <person name="Hammon N."/>
            <person name="Israni S."/>
            <person name="Dalin E."/>
            <person name="Tice H."/>
            <person name="Pitluck S."/>
            <person name="Thompson L.S."/>
            <person name="Brettin T."/>
            <person name="Bruce D."/>
            <person name="Han C."/>
            <person name="Tapia R."/>
            <person name="Gilna P."/>
            <person name="Schmutz J."/>
            <person name="Larimer F."/>
            <person name="Land M."/>
            <person name="Hauser L."/>
            <person name="Kyrpides N."/>
            <person name="Mikhailova N."/>
            <person name="Janssen P.H."/>
            <person name="Kuske C.R."/>
            <person name="Richardson P."/>
        </authorList>
    </citation>
    <scope>NUCLEOTIDE SEQUENCE</scope>
    <source>
        <strain evidence="7">Ellin6076</strain>
    </source>
</reference>
<dbReference type="InterPro" id="IPR003661">
    <property type="entry name" value="HisK_dim/P_dom"/>
</dbReference>
<keyword evidence="3 4" id="KW-0597">Phosphoprotein</keyword>
<name>Q023H0_SOLUE</name>
<dbReference type="Gene3D" id="3.30.565.10">
    <property type="entry name" value="Histidine kinase-like ATPase, C-terminal domain"/>
    <property type="match status" value="1"/>
</dbReference>
<evidence type="ECO:0000256" key="4">
    <source>
        <dbReference type="PROSITE-ProRule" id="PRU00169"/>
    </source>
</evidence>
<dbReference type="SUPFAM" id="SSF47384">
    <property type="entry name" value="Homodimeric domain of signal transducing histidine kinase"/>
    <property type="match status" value="1"/>
</dbReference>
<dbReference type="SMART" id="SM00387">
    <property type="entry name" value="HATPase_c"/>
    <property type="match status" value="1"/>
</dbReference>
<feature type="domain" description="Response regulatory" evidence="6">
    <location>
        <begin position="294"/>
        <end position="410"/>
    </location>
</feature>
<dbReference type="Pfam" id="PF02518">
    <property type="entry name" value="HATPase_c"/>
    <property type="match status" value="1"/>
</dbReference>
<evidence type="ECO:0000256" key="3">
    <source>
        <dbReference type="ARBA" id="ARBA00022553"/>
    </source>
</evidence>
<dbReference type="InParanoid" id="Q023H0"/>
<dbReference type="PANTHER" id="PTHR43065">
    <property type="entry name" value="SENSOR HISTIDINE KINASE"/>
    <property type="match status" value="1"/>
</dbReference>
<evidence type="ECO:0000259" key="6">
    <source>
        <dbReference type="PROSITE" id="PS50110"/>
    </source>
</evidence>
<dbReference type="Gene3D" id="1.10.287.130">
    <property type="match status" value="1"/>
</dbReference>
<feature type="domain" description="Histidine kinase" evidence="5">
    <location>
        <begin position="49"/>
        <end position="270"/>
    </location>
</feature>
<evidence type="ECO:0000256" key="1">
    <source>
        <dbReference type="ARBA" id="ARBA00000085"/>
    </source>
</evidence>
<dbReference type="InterPro" id="IPR005467">
    <property type="entry name" value="His_kinase_dom"/>
</dbReference>
<evidence type="ECO:0000313" key="7">
    <source>
        <dbReference type="EMBL" id="ABJ83876.1"/>
    </source>
</evidence>
<dbReference type="EMBL" id="CP000473">
    <property type="protein sequence ID" value="ABJ83876.1"/>
    <property type="molecule type" value="Genomic_DNA"/>
</dbReference>
<keyword evidence="7" id="KW-0418">Kinase</keyword>
<dbReference type="Gene3D" id="3.40.50.2300">
    <property type="match status" value="1"/>
</dbReference>
<protein>
    <recommendedName>
        <fullName evidence="2">histidine kinase</fullName>
        <ecNumber evidence="2">2.7.13.3</ecNumber>
    </recommendedName>
</protein>
<dbReference type="AlphaFoldDB" id="Q023H0"/>
<comment type="catalytic activity">
    <reaction evidence="1">
        <text>ATP + protein L-histidine = ADP + protein N-phospho-L-histidine.</text>
        <dbReference type="EC" id="2.7.13.3"/>
    </reaction>
</comment>
<feature type="modified residue" description="4-aspartylphosphate" evidence="4">
    <location>
        <position position="345"/>
    </location>
</feature>
<dbReference type="PROSITE" id="PS50110">
    <property type="entry name" value="RESPONSE_REGULATORY"/>
    <property type="match status" value="1"/>
</dbReference>
<dbReference type="STRING" id="234267.Acid_2890"/>
<accession>Q023H0</accession>
<dbReference type="PROSITE" id="PS50109">
    <property type="entry name" value="HIS_KIN"/>
    <property type="match status" value="1"/>
</dbReference>
<dbReference type="SUPFAM" id="SSF55874">
    <property type="entry name" value="ATPase domain of HSP90 chaperone/DNA topoisomerase II/histidine kinase"/>
    <property type="match status" value="1"/>
</dbReference>
<dbReference type="Pfam" id="PF00072">
    <property type="entry name" value="Response_reg"/>
    <property type="match status" value="1"/>
</dbReference>
<dbReference type="PRINTS" id="PR00344">
    <property type="entry name" value="BCTRLSENSOR"/>
</dbReference>
<dbReference type="InterPro" id="IPR036097">
    <property type="entry name" value="HisK_dim/P_sf"/>
</dbReference>
<dbReference type="HOGENOM" id="CLU_000445_114_51_0"/>
<dbReference type="KEGG" id="sus:Acid_2890"/>
<dbReference type="CDD" id="cd00156">
    <property type="entry name" value="REC"/>
    <property type="match status" value="1"/>
</dbReference>
<sequence length="411" mass="43947">MLSTATQRFAGPDYAGHIGTMVDITQHRRDREQGLAAQKLESLGVLAGGVAHDFNNLLGSILANSELLLADLPADAPAREGIDRINAVAVRAAEIVRELMTFAGHENPIFEPVSISSLVREMLELLKVSISKLAVIRVDLADGLPAVMANASQIRQVVMNLITNASEALGKAHGVISVSSDMRRVLRDDADTGELAEGEYVRLRVSDTGCGMTKEIQDRIFDPFFSTKFSGRGLGLAAVQGIVRSHRGAIQLTSAPGEGTCFEVLLPCAPPNARPPDEARVPEPAPATASAATTVLVVEDEEVLRAAVCKMLRKKDFIVIEAADGNAALEALRGRAAEIGVILLDMTLPGISGKQLFEELRAIRPEARVILTTAYSKEMAANALGSLEAWGFIRKPYHISDLVAMLRSAGE</sequence>